<dbReference type="GO" id="GO:0005886">
    <property type="term" value="C:plasma membrane"/>
    <property type="evidence" value="ECO:0007669"/>
    <property type="project" value="UniProtKB-SubCell"/>
</dbReference>
<evidence type="ECO:0000313" key="10">
    <source>
        <dbReference type="Proteomes" id="UP000177067"/>
    </source>
</evidence>
<comment type="caution">
    <text evidence="9">The sequence shown here is derived from an EMBL/GenBank/DDBJ whole genome shotgun (WGS) entry which is preliminary data.</text>
</comment>
<dbReference type="InterPro" id="IPR052159">
    <property type="entry name" value="Competence_DNA_uptake"/>
</dbReference>
<dbReference type="EMBL" id="MFPS01000008">
    <property type="protein sequence ID" value="OGH58810.1"/>
    <property type="molecule type" value="Genomic_DNA"/>
</dbReference>
<feature type="transmembrane region" description="Helical" evidence="6">
    <location>
        <begin position="241"/>
        <end position="265"/>
    </location>
</feature>
<dbReference type="Pfam" id="PF03772">
    <property type="entry name" value="Competence"/>
    <property type="match status" value="1"/>
</dbReference>
<feature type="transmembrane region" description="Helical" evidence="6">
    <location>
        <begin position="462"/>
        <end position="481"/>
    </location>
</feature>
<evidence type="ECO:0000256" key="4">
    <source>
        <dbReference type="ARBA" id="ARBA00022989"/>
    </source>
</evidence>
<evidence type="ECO:0000259" key="7">
    <source>
        <dbReference type="Pfam" id="PF03772"/>
    </source>
</evidence>
<dbReference type="NCBIfam" id="TIGR00360">
    <property type="entry name" value="ComEC_N-term"/>
    <property type="match status" value="1"/>
</dbReference>
<proteinExistence type="predicted"/>
<evidence type="ECO:0000256" key="6">
    <source>
        <dbReference type="SAM" id="Phobius"/>
    </source>
</evidence>
<dbReference type="AlphaFoldDB" id="A0A1F6LH91"/>
<keyword evidence="5 6" id="KW-0472">Membrane</keyword>
<evidence type="ECO:0000259" key="8">
    <source>
        <dbReference type="Pfam" id="PF13567"/>
    </source>
</evidence>
<feature type="domain" description="DUF4131" evidence="8">
    <location>
        <begin position="37"/>
        <end position="169"/>
    </location>
</feature>
<evidence type="ECO:0008006" key="11">
    <source>
        <dbReference type="Google" id="ProtNLM"/>
    </source>
</evidence>
<dbReference type="PANTHER" id="PTHR30619">
    <property type="entry name" value="DNA INTERNALIZATION/COMPETENCE PROTEIN COMEC/REC2"/>
    <property type="match status" value="1"/>
</dbReference>
<dbReference type="PANTHER" id="PTHR30619:SF7">
    <property type="entry name" value="BETA-LACTAMASE DOMAIN PROTEIN"/>
    <property type="match status" value="1"/>
</dbReference>
<feature type="transmembrane region" description="Helical" evidence="6">
    <location>
        <begin position="432"/>
        <end position="450"/>
    </location>
</feature>
<comment type="subcellular location">
    <subcellularLocation>
        <location evidence="1">Cell membrane</location>
        <topology evidence="1">Multi-pass membrane protein</topology>
    </subcellularLocation>
</comment>
<feature type="transmembrane region" description="Helical" evidence="6">
    <location>
        <begin position="402"/>
        <end position="425"/>
    </location>
</feature>
<feature type="transmembrane region" description="Helical" evidence="6">
    <location>
        <begin position="336"/>
        <end position="355"/>
    </location>
</feature>
<feature type="transmembrane region" description="Helical" evidence="6">
    <location>
        <begin position="313"/>
        <end position="330"/>
    </location>
</feature>
<feature type="transmembrane region" description="Helical" evidence="6">
    <location>
        <begin position="367"/>
        <end position="390"/>
    </location>
</feature>
<protein>
    <recommendedName>
        <fullName evidence="11">ComEC/Rec2-related protein domain-containing protein</fullName>
    </recommendedName>
</protein>
<reference evidence="9 10" key="1">
    <citation type="journal article" date="2016" name="Nat. Commun.">
        <title>Thousands of microbial genomes shed light on interconnected biogeochemical processes in an aquifer system.</title>
        <authorList>
            <person name="Anantharaman K."/>
            <person name="Brown C.T."/>
            <person name="Hug L.A."/>
            <person name="Sharon I."/>
            <person name="Castelle C.J."/>
            <person name="Probst A.J."/>
            <person name="Thomas B.C."/>
            <person name="Singh A."/>
            <person name="Wilkins M.J."/>
            <person name="Karaoz U."/>
            <person name="Brodie E.L."/>
            <person name="Williams K.H."/>
            <person name="Hubbard S.S."/>
            <person name="Banfield J.F."/>
        </authorList>
    </citation>
    <scope>NUCLEOTIDE SEQUENCE [LARGE SCALE GENOMIC DNA]</scope>
</reference>
<dbReference type="InterPro" id="IPR025405">
    <property type="entry name" value="DUF4131"/>
</dbReference>
<sequence length="483" mass="55960">MNYNIINSKSKTFIAFCFSFLIGVVIASIFKFNFDYVVWGFVFVILIGLLVAFRKSKSKVFIFVNVLLIILGICRYNFALPNDNEKYISHYNGNKFKFVGYISTEPDVRIVDIRYVVQSDDLKGKVYFKSTLYPRYDYGDRVEIECDLVTPEAFDDFRYDMYLANMGVFSLCVNPYVSRLDGYGGSIFFREIMKYKNIFAGQINKLWHEPYASFMAGLLYGYRGGLGDLQEHFNRTGITHIVAISGYNISIISIMLITIFVRLWIPRKKAFWIIIFCIFLFVIFAGASGSVVRAGIMGSIVLLSKYLGRKNRMANTIIFTAVLMTIYNPFVLVWDIGFQLSFLATIGLVYLLPILEDKFKKFPNLFSIKTLFLSTISAIILTFPLTLYQFGRFSIVAPVVNILVLWLIPFIMLFGFISVLLSFLFYPIGQMFAWLTFLGLKYITFITVWFSTFEYSSVEFQVPLFFIFVIYFVIFFIIYKLKK</sequence>
<dbReference type="Pfam" id="PF13567">
    <property type="entry name" value="DUF4131"/>
    <property type="match status" value="1"/>
</dbReference>
<evidence type="ECO:0000256" key="2">
    <source>
        <dbReference type="ARBA" id="ARBA00022475"/>
    </source>
</evidence>
<feature type="transmembrane region" description="Helical" evidence="6">
    <location>
        <begin position="12"/>
        <end position="30"/>
    </location>
</feature>
<feature type="transmembrane region" description="Helical" evidence="6">
    <location>
        <begin position="271"/>
        <end position="292"/>
    </location>
</feature>
<gene>
    <name evidence="9" type="ORF">A2725_03610</name>
</gene>
<evidence type="ECO:0000256" key="1">
    <source>
        <dbReference type="ARBA" id="ARBA00004651"/>
    </source>
</evidence>
<evidence type="ECO:0000256" key="3">
    <source>
        <dbReference type="ARBA" id="ARBA00022692"/>
    </source>
</evidence>
<keyword evidence="2" id="KW-1003">Cell membrane</keyword>
<dbReference type="Proteomes" id="UP000177067">
    <property type="component" value="Unassembled WGS sequence"/>
</dbReference>
<evidence type="ECO:0000256" key="5">
    <source>
        <dbReference type="ARBA" id="ARBA00023136"/>
    </source>
</evidence>
<feature type="transmembrane region" description="Helical" evidence="6">
    <location>
        <begin position="60"/>
        <end position="78"/>
    </location>
</feature>
<keyword evidence="3 6" id="KW-0812">Transmembrane</keyword>
<evidence type="ECO:0000313" key="9">
    <source>
        <dbReference type="EMBL" id="OGH58810.1"/>
    </source>
</evidence>
<keyword evidence="4 6" id="KW-1133">Transmembrane helix</keyword>
<dbReference type="InterPro" id="IPR004477">
    <property type="entry name" value="ComEC_N"/>
</dbReference>
<name>A0A1F6LH91_9BACT</name>
<organism evidence="9 10">
    <name type="scientific">Candidatus Magasanikbacteria bacterium RIFCSPHIGHO2_01_FULL_33_34</name>
    <dbReference type="NCBI Taxonomy" id="1798671"/>
    <lineage>
        <taxon>Bacteria</taxon>
        <taxon>Candidatus Magasanikiibacteriota</taxon>
    </lineage>
</organism>
<feature type="domain" description="ComEC/Rec2-related protein" evidence="7">
    <location>
        <begin position="218"/>
        <end position="479"/>
    </location>
</feature>
<accession>A0A1F6LH91</accession>
<feature type="transmembrane region" description="Helical" evidence="6">
    <location>
        <begin position="36"/>
        <end position="53"/>
    </location>
</feature>